<protein>
    <submittedName>
        <fullName evidence="1">Uncharacterized protein</fullName>
    </submittedName>
</protein>
<organism evidence="1 2">
    <name type="scientific">Xanthomonas campestris pv. campestris (strain B100)</name>
    <dbReference type="NCBI Taxonomy" id="509169"/>
    <lineage>
        <taxon>Bacteria</taxon>
        <taxon>Pseudomonadati</taxon>
        <taxon>Pseudomonadota</taxon>
        <taxon>Gammaproteobacteria</taxon>
        <taxon>Lysobacterales</taxon>
        <taxon>Lysobacteraceae</taxon>
        <taxon>Xanthomonas</taxon>
    </lineage>
</organism>
<evidence type="ECO:0000313" key="1">
    <source>
        <dbReference type="EMBL" id="SMH63153.1"/>
    </source>
</evidence>
<proteinExistence type="predicted"/>
<accession>A0A1X7QFP5</accession>
<dbReference type="Proteomes" id="UP000001188">
    <property type="component" value="Chromosome"/>
</dbReference>
<evidence type="ECO:0000313" key="2">
    <source>
        <dbReference type="Proteomes" id="UP000001188"/>
    </source>
</evidence>
<name>A0A1X7QFP5_XANCB</name>
<sequence length="92" mass="9855">MRLSPAFSLRALVAQSLATGLRRSSARMRVLRHAPRFQQSVWMALRADAVGSALLIAPRTRAAAALWRVKVQGSVQASASLRCAIAASQGAR</sequence>
<dbReference type="EMBL" id="AM920689">
    <property type="protein sequence ID" value="SMH63153.1"/>
    <property type="molecule type" value="Genomic_DNA"/>
</dbReference>
<dbReference type="AlphaFoldDB" id="A0A1X7QFP5"/>
<gene>
    <name evidence="1" type="ORF">XCCB100_4490</name>
</gene>
<reference evidence="1 2" key="1">
    <citation type="journal article" date="2008" name="J. Biotechnol.">
        <title>The genome of Xanthomonas campestris pv. campestris B100 and its use for the reconstruction of metabolic pathways involved in xanthan biosynthesis.</title>
        <authorList>
            <person name="Vorholter F.J."/>
            <person name="Schneiker S."/>
            <person name="Goesmann A."/>
            <person name="Krause L."/>
            <person name="Bekel T."/>
            <person name="Kaiser O."/>
            <person name="Linke B."/>
            <person name="Patschkowski T."/>
            <person name="Ruckert C."/>
            <person name="Schmid J."/>
            <person name="Sidhu V.K."/>
            <person name="Sieber V."/>
            <person name="Tauch A."/>
            <person name="Watt S.A."/>
            <person name="Weisshaar B."/>
            <person name="Becker A."/>
            <person name="Niehaus K."/>
            <person name="Puhler A."/>
        </authorList>
    </citation>
    <scope>NUCLEOTIDE SEQUENCE [LARGE SCALE GENOMIC DNA]</scope>
    <source>
        <strain evidence="1 2">B100</strain>
    </source>
</reference>